<protein>
    <submittedName>
        <fullName evidence="1">Uncharacterized protein</fullName>
    </submittedName>
</protein>
<reference evidence="1 2" key="1">
    <citation type="journal article" date="2016" name="Nat. Commun.">
        <title>Thousands of microbial genomes shed light on interconnected biogeochemical processes in an aquifer system.</title>
        <authorList>
            <person name="Anantharaman K."/>
            <person name="Brown C.T."/>
            <person name="Hug L.A."/>
            <person name="Sharon I."/>
            <person name="Castelle C.J."/>
            <person name="Probst A.J."/>
            <person name="Thomas B.C."/>
            <person name="Singh A."/>
            <person name="Wilkins M.J."/>
            <person name="Karaoz U."/>
            <person name="Brodie E.L."/>
            <person name="Williams K.H."/>
            <person name="Hubbard S.S."/>
            <person name="Banfield J.F."/>
        </authorList>
    </citation>
    <scope>NUCLEOTIDE SEQUENCE [LARGE SCALE GENOMIC DNA]</scope>
</reference>
<dbReference type="EMBL" id="MGFJ01000017">
    <property type="protein sequence ID" value="OGM02660.1"/>
    <property type="molecule type" value="Genomic_DNA"/>
</dbReference>
<dbReference type="AlphaFoldDB" id="A0A1F7WIP6"/>
<evidence type="ECO:0000313" key="1">
    <source>
        <dbReference type="EMBL" id="OGM02660.1"/>
    </source>
</evidence>
<sequence length="402" mass="46801">MVKKVDRKLNNQKLKSKYPIKVTLDCDYVSRLIGTYKREIEESLNEVKRHKNIDKIITEPTELRRLVLCRLTGDLSVLEQLIECYLDGRDGKTDNTGFNAGDGLLYGLLEEIRRFIKEFPPHLEIFYQNYIVYYKEHILPKSAVCKICNERGANHRYANATVHPECFEKVNAKYCENCTNLYLSGEINCTSKPECANYHLKEAKAEIKPDGVMSSKFLYEINKQQQVKHKILDRGRQIVKFTRKEIGILKAALQYYWLDDEFGYMLWLTVPGATTGSMDLEYAWRVGDIVKKLNGATKTKVKENYGHWGNIERLFKLCDKALKKAKWYASKEWEQMRILSELKNNIYCPECGKENKPEDLKFDYDKSKINGWYYLKCVEGHPIKESPIILLGGKSTKIIKAK</sequence>
<evidence type="ECO:0000313" key="2">
    <source>
        <dbReference type="Proteomes" id="UP000176198"/>
    </source>
</evidence>
<accession>A0A1F7WIP6</accession>
<organism evidence="1 2">
    <name type="scientific">Candidatus Woesebacteria bacterium GWA1_41_8</name>
    <dbReference type="NCBI Taxonomy" id="1802471"/>
    <lineage>
        <taxon>Bacteria</taxon>
        <taxon>Candidatus Woeseibacteriota</taxon>
    </lineage>
</organism>
<comment type="caution">
    <text evidence="1">The sequence shown here is derived from an EMBL/GenBank/DDBJ whole genome shotgun (WGS) entry which is preliminary data.</text>
</comment>
<dbReference type="Proteomes" id="UP000176198">
    <property type="component" value="Unassembled WGS sequence"/>
</dbReference>
<dbReference type="STRING" id="1802471.A2115_03505"/>
<name>A0A1F7WIP6_9BACT</name>
<proteinExistence type="predicted"/>
<gene>
    <name evidence="1" type="ORF">A2115_03505</name>
</gene>